<dbReference type="InterPro" id="IPR007187">
    <property type="entry name" value="Nucleoporin_Nup133/Nup155_C"/>
</dbReference>
<dbReference type="InterPro" id="IPR015943">
    <property type="entry name" value="WD40/YVTN_repeat-like_dom_sf"/>
</dbReference>
<keyword evidence="5" id="KW-0653">Protein transport</keyword>
<dbReference type="GO" id="GO:0031080">
    <property type="term" value="C:nuclear pore outer ring"/>
    <property type="evidence" value="ECO:0000318"/>
    <property type="project" value="GO_Central"/>
</dbReference>
<dbReference type="FunFam" id="1.25.40.700:FF:000004">
    <property type="entry name" value="Uncharacterized protein"/>
    <property type="match status" value="1"/>
</dbReference>
<feature type="region of interest" description="Disordered" evidence="8">
    <location>
        <begin position="437"/>
        <end position="485"/>
    </location>
</feature>
<keyword evidence="3" id="KW-0813">Transport</keyword>
<reference evidence="12" key="1">
    <citation type="submission" date="2015-02" db="EMBL/GenBank/DDBJ databases">
        <title>Genome sequencing for Strongylocentrotus purpuratus.</title>
        <authorList>
            <person name="Murali S."/>
            <person name="Liu Y."/>
            <person name="Vee V."/>
            <person name="English A."/>
            <person name="Wang M."/>
            <person name="Skinner E."/>
            <person name="Han Y."/>
            <person name="Muzny D.M."/>
            <person name="Worley K.C."/>
            <person name="Gibbs R.A."/>
        </authorList>
    </citation>
    <scope>NUCLEOTIDE SEQUENCE</scope>
</reference>
<dbReference type="GO" id="GO:0006606">
    <property type="term" value="P:protein import into nucleus"/>
    <property type="evidence" value="ECO:0000318"/>
    <property type="project" value="GO_Central"/>
</dbReference>
<evidence type="ECO:0000256" key="8">
    <source>
        <dbReference type="SAM" id="MobiDB-lite"/>
    </source>
</evidence>
<dbReference type="PANTHER" id="PTHR13405">
    <property type="entry name" value="NUCLEAR PORE COMPLEX PROTEIN NUP133"/>
    <property type="match status" value="1"/>
</dbReference>
<evidence type="ECO:0000259" key="9">
    <source>
        <dbReference type="Pfam" id="PF03177"/>
    </source>
</evidence>
<dbReference type="EnsemblMetazoa" id="XM_030999501">
    <property type="protein sequence ID" value="XP_030855361"/>
    <property type="gene ID" value="LOC576449"/>
</dbReference>
<dbReference type="Pfam" id="PF08801">
    <property type="entry name" value="Nucleoporin_N"/>
    <property type="match status" value="1"/>
</dbReference>
<dbReference type="FunFam" id="1.20.58.1380:FF:000001">
    <property type="entry name" value="Nuclear pore complex protein Nup133"/>
    <property type="match status" value="1"/>
</dbReference>
<dbReference type="OrthoDB" id="103454at2759"/>
<keyword evidence="4" id="KW-0509">mRNA transport</keyword>
<dbReference type="KEGG" id="spu:576449"/>
<dbReference type="InParanoid" id="A0A7M7PT73"/>
<evidence type="ECO:0000256" key="7">
    <source>
        <dbReference type="ARBA" id="ARBA00023242"/>
    </source>
</evidence>
<evidence type="ECO:0000256" key="2">
    <source>
        <dbReference type="ARBA" id="ARBA00005569"/>
    </source>
</evidence>
<dbReference type="RefSeq" id="XP_030855361.1">
    <property type="nucleotide sequence ID" value="XM_030999501.1"/>
</dbReference>
<evidence type="ECO:0000256" key="1">
    <source>
        <dbReference type="ARBA" id="ARBA00004259"/>
    </source>
</evidence>
<comment type="similarity">
    <text evidence="2">Belongs to the nucleoporin Nup133 family.</text>
</comment>
<evidence type="ECO:0000256" key="6">
    <source>
        <dbReference type="ARBA" id="ARBA00023010"/>
    </source>
</evidence>
<dbReference type="AlphaFoldDB" id="A0A7M7PT73"/>
<dbReference type="PANTHER" id="PTHR13405:SF11">
    <property type="entry name" value="NUCLEAR PORE COMPLEX PROTEIN NUP133"/>
    <property type="match status" value="1"/>
</dbReference>
<dbReference type="GO" id="GO:0017056">
    <property type="term" value="F:structural constituent of nuclear pore"/>
    <property type="evidence" value="ECO:0000318"/>
    <property type="project" value="GO_Central"/>
</dbReference>
<dbReference type="Gene3D" id="1.25.40.700">
    <property type="match status" value="1"/>
</dbReference>
<keyword evidence="12" id="KW-1185">Reference proteome</keyword>
<dbReference type="CTD" id="55746"/>
<evidence type="ECO:0008006" key="13">
    <source>
        <dbReference type="Google" id="ProtNLM"/>
    </source>
</evidence>
<keyword evidence="7" id="KW-0539">Nucleus</keyword>
<evidence type="ECO:0000313" key="11">
    <source>
        <dbReference type="EnsemblMetazoa" id="XP_030855361"/>
    </source>
</evidence>
<keyword evidence="6" id="KW-0811">Translocation</keyword>
<dbReference type="Proteomes" id="UP000007110">
    <property type="component" value="Unassembled WGS sequence"/>
</dbReference>
<sequence>MQSFQVIEETPQYCVETFGPSLPVLITEVLLQADRSANISVKLDNSGWACLVCDRRLFIWRYKQTQAARIGLCYQLALPATELCHRADLICLIPTGGGNSGADSQMVSVLAVSPEGVVRYWPTAHREIAYSERSLELGGQECFTLTAFGKHQCILATTTNQLMMISVSPSTMQSQVEVHTLKSSQGMIARVSSFLFGAQKDETSGLRRVLAGSAESAGYPLYILQDSILQKWFISGPGQEQVVYEKQLDGLFKQQFQREMGASSMENIKVWLLDIQLISNIAVILAGAVNTSSPNQRIKIAIATLKVQVDTDTPTKLESFVVASTPPQDSDDEGALDKHLLLANPGGPHCYIYSQHSIVCCSGLFDQMPSFQEVGFSKAGDSIRGAGCFDGQAIFFSSNHGVITVNTSQSEMPSFIMDDSRTGQTSRLEHRIHITGFEHRTKRQSMQQQSMQQQSMQQSSFTTPSARSRPFQVMSASRSRPDTSILETTGDLEEDKTNGLKMAFLHSCKHDMNKAENLVQDLFLQDTFERGKTNSSLDQAVAKLSRELIDDFPASDPRWAESLPQDSVASTGSLILLHQLEDKMKAHEHLVKFIKDVGIWDMLHSVIVRDLPQTTHNLLSEHAEKLSAARALCNKHVKFQGLIDTAVCRALRKRKQDAVPSGLTPRDIFYREVSKMEDIVEALMEEEQDLLSSGLTPQDTVSLISSINTIIQSVLQEAWHLHQSRSLVYQSHNEASGTSLPFIPWIASSGPRGIRMQLVQQHNLTVGRAVANAEDAQSRSGLFQQLQSITDLLLEGYIAQLESSMQADGEDSVQYAELEQRYTQERTTLISPFLEHRQFERAAVLAEKYCDFGILVELCESGTGRKDRLQYYMDQFSNKGFSDFVFKYYIDRGQRGKLLTHFAHRPELSEFLQPHDHLGWLQDIHTNNYSQAQDTLRKLATRESFSVSKKKTLLSLGKLAALASDNDHQREIGEINAELDVITHHEQLPRDLIQKLNLNGDDLPCMTPQQLIELYISERNTNSNEYDFKKALDLLQYLHKEGSHYTDLMVRIWCRAILRDEWNEMQGVDPWDYIKDSIFFKTAAKALQEGLDLTECLPDPDTLMQHYELQGMRDNTRFEYLLRTGFEQIGRSLAAAE</sequence>
<dbReference type="OMA" id="TRKYEEY"/>
<evidence type="ECO:0000256" key="5">
    <source>
        <dbReference type="ARBA" id="ARBA00022927"/>
    </source>
</evidence>
<evidence type="ECO:0000313" key="12">
    <source>
        <dbReference type="Proteomes" id="UP000007110"/>
    </source>
</evidence>
<dbReference type="FunCoup" id="A0A7M7PT73">
    <property type="interactions" value="2077"/>
</dbReference>
<feature type="domain" description="Nucleoporin Nup133/Nup155-like N-terminal" evidence="10">
    <location>
        <begin position="9"/>
        <end position="327"/>
    </location>
</feature>
<comment type="subcellular location">
    <subcellularLocation>
        <location evidence="1">Nucleus envelope</location>
    </subcellularLocation>
</comment>
<dbReference type="Pfam" id="PF03177">
    <property type="entry name" value="Nucleoporin_C"/>
    <property type="match status" value="1"/>
</dbReference>
<reference evidence="11" key="2">
    <citation type="submission" date="2021-01" db="UniProtKB">
        <authorList>
            <consortium name="EnsemblMetazoa"/>
        </authorList>
    </citation>
    <scope>IDENTIFICATION</scope>
</reference>
<dbReference type="Gene3D" id="1.20.58.1380">
    <property type="match status" value="1"/>
</dbReference>
<organism evidence="11 12">
    <name type="scientific">Strongylocentrotus purpuratus</name>
    <name type="common">Purple sea urchin</name>
    <dbReference type="NCBI Taxonomy" id="7668"/>
    <lineage>
        <taxon>Eukaryota</taxon>
        <taxon>Metazoa</taxon>
        <taxon>Echinodermata</taxon>
        <taxon>Eleutherozoa</taxon>
        <taxon>Echinozoa</taxon>
        <taxon>Echinoidea</taxon>
        <taxon>Euechinoidea</taxon>
        <taxon>Echinacea</taxon>
        <taxon>Camarodonta</taxon>
        <taxon>Echinidea</taxon>
        <taxon>Strongylocentrotidae</taxon>
        <taxon>Strongylocentrotus</taxon>
    </lineage>
</organism>
<evidence type="ECO:0000256" key="4">
    <source>
        <dbReference type="ARBA" id="ARBA00022816"/>
    </source>
</evidence>
<dbReference type="InterPro" id="IPR014908">
    <property type="entry name" value="Nucleoporin_Nup133/Nup155_N"/>
</dbReference>
<feature type="compositionally biased region" description="Low complexity" evidence="8">
    <location>
        <begin position="444"/>
        <end position="460"/>
    </location>
</feature>
<protein>
    <recommendedName>
        <fullName evidence="13">Nuclear pore complex protein Nup133</fullName>
    </recommendedName>
</protein>
<evidence type="ECO:0000259" key="10">
    <source>
        <dbReference type="Pfam" id="PF08801"/>
    </source>
</evidence>
<feature type="domain" description="Nucleoporin Nup133/Nup155-like C-terminal" evidence="9">
    <location>
        <begin position="813"/>
        <end position="996"/>
    </location>
</feature>
<name>A0A7M7PT73_STRPU</name>
<accession>A0A7M7PT73</accession>
<dbReference type="GO" id="GO:0016973">
    <property type="term" value="P:poly(A)+ mRNA export from nucleus"/>
    <property type="evidence" value="ECO:0000318"/>
    <property type="project" value="GO_Central"/>
</dbReference>
<dbReference type="GeneID" id="576449"/>
<proteinExistence type="inferred from homology"/>
<dbReference type="Gene3D" id="2.130.10.10">
    <property type="entry name" value="YVTN repeat-like/Quinoprotein amine dehydrogenase"/>
    <property type="match status" value="1"/>
</dbReference>
<evidence type="ECO:0000256" key="3">
    <source>
        <dbReference type="ARBA" id="ARBA00022448"/>
    </source>
</evidence>
<dbReference type="InterPro" id="IPR037624">
    <property type="entry name" value="Nup133-like"/>
</dbReference>
<dbReference type="GO" id="GO:0000972">
    <property type="term" value="P:transcription-dependent tethering of RNA polymerase II gene DNA at nuclear periphery"/>
    <property type="evidence" value="ECO:0000318"/>
    <property type="project" value="GO_Central"/>
</dbReference>
<dbReference type="SUPFAM" id="SSF117289">
    <property type="entry name" value="Nucleoporin domain"/>
    <property type="match status" value="1"/>
</dbReference>